<evidence type="ECO:0000313" key="1">
    <source>
        <dbReference type="EMBL" id="MCD7460381.1"/>
    </source>
</evidence>
<gene>
    <name evidence="1" type="ORF">HAX54_043414</name>
</gene>
<name>A0ABS8SNE4_DATST</name>
<evidence type="ECO:0000313" key="2">
    <source>
        <dbReference type="Proteomes" id="UP000823775"/>
    </source>
</evidence>
<reference evidence="1 2" key="1">
    <citation type="journal article" date="2021" name="BMC Genomics">
        <title>Datura genome reveals duplications of psychoactive alkaloid biosynthetic genes and high mutation rate following tissue culture.</title>
        <authorList>
            <person name="Rajewski A."/>
            <person name="Carter-House D."/>
            <person name="Stajich J."/>
            <person name="Litt A."/>
        </authorList>
    </citation>
    <scope>NUCLEOTIDE SEQUENCE [LARGE SCALE GENOMIC DNA]</scope>
    <source>
        <strain evidence="1">AR-01</strain>
    </source>
</reference>
<dbReference type="EMBL" id="JACEIK010000649">
    <property type="protein sequence ID" value="MCD7460381.1"/>
    <property type="molecule type" value="Genomic_DNA"/>
</dbReference>
<organism evidence="1 2">
    <name type="scientific">Datura stramonium</name>
    <name type="common">Jimsonweed</name>
    <name type="synonym">Common thornapple</name>
    <dbReference type="NCBI Taxonomy" id="4076"/>
    <lineage>
        <taxon>Eukaryota</taxon>
        <taxon>Viridiplantae</taxon>
        <taxon>Streptophyta</taxon>
        <taxon>Embryophyta</taxon>
        <taxon>Tracheophyta</taxon>
        <taxon>Spermatophyta</taxon>
        <taxon>Magnoliopsida</taxon>
        <taxon>eudicotyledons</taxon>
        <taxon>Gunneridae</taxon>
        <taxon>Pentapetalae</taxon>
        <taxon>asterids</taxon>
        <taxon>lamiids</taxon>
        <taxon>Solanales</taxon>
        <taxon>Solanaceae</taxon>
        <taxon>Solanoideae</taxon>
        <taxon>Datureae</taxon>
        <taxon>Datura</taxon>
    </lineage>
</organism>
<protein>
    <submittedName>
        <fullName evidence="1">Uncharacterized protein</fullName>
    </submittedName>
</protein>
<comment type="caution">
    <text evidence="1">The sequence shown here is derived from an EMBL/GenBank/DDBJ whole genome shotgun (WGS) entry which is preliminary data.</text>
</comment>
<accession>A0ABS8SNE4</accession>
<sequence>MRRRAARWFEHVKRKCANASVRRCERLGMLGCGWLNREDMKVGIMIEESQIRNGRALGFNFGTEDRVNCAASRSVLVGMAIAVRASHKTQY</sequence>
<dbReference type="Proteomes" id="UP000823775">
    <property type="component" value="Unassembled WGS sequence"/>
</dbReference>
<proteinExistence type="predicted"/>
<keyword evidence="2" id="KW-1185">Reference proteome</keyword>